<evidence type="ECO:0000313" key="2">
    <source>
        <dbReference type="EMBL" id="ROV94542.1"/>
    </source>
</evidence>
<evidence type="ECO:0000313" key="3">
    <source>
        <dbReference type="Proteomes" id="UP000283895"/>
    </source>
</evidence>
<comment type="caution">
    <text evidence="2">The sequence shown here is derived from an EMBL/GenBank/DDBJ whole genome shotgun (WGS) entry which is preliminary data.</text>
</comment>
<protein>
    <submittedName>
        <fullName evidence="2">Uncharacterized protein</fullName>
    </submittedName>
</protein>
<sequence>MSSIYGTIPSEERQPTEHHSLLHHPSQPVNQPDEQTKPTGMAQNNKTNRPVVLSPAEKRSMGVQIRAAKKKALERRPNNIAKRWSRNIQGLHAGDGGQGGVRDDAAVCGQAANDEEWWWWW</sequence>
<evidence type="ECO:0000256" key="1">
    <source>
        <dbReference type="SAM" id="MobiDB-lite"/>
    </source>
</evidence>
<dbReference type="EMBL" id="LKEA01000040">
    <property type="protein sequence ID" value="ROV94542.1"/>
    <property type="molecule type" value="Genomic_DNA"/>
</dbReference>
<gene>
    <name evidence="2" type="ORF">VMCG_08205</name>
</gene>
<proteinExistence type="predicted"/>
<keyword evidence="3" id="KW-1185">Reference proteome</keyword>
<feature type="region of interest" description="Disordered" evidence="1">
    <location>
        <begin position="1"/>
        <end position="102"/>
    </location>
</feature>
<feature type="compositionally biased region" description="Basic and acidic residues" evidence="1">
    <location>
        <begin position="10"/>
        <end position="20"/>
    </location>
</feature>
<name>A0A423VU15_9PEZI</name>
<dbReference type="AlphaFoldDB" id="A0A423VU15"/>
<accession>A0A423VU15</accession>
<reference evidence="2 3" key="1">
    <citation type="submission" date="2015-09" db="EMBL/GenBank/DDBJ databases">
        <title>Host preference determinants of Valsa canker pathogens revealed by comparative genomics.</title>
        <authorList>
            <person name="Yin Z."/>
            <person name="Huang L."/>
        </authorList>
    </citation>
    <scope>NUCLEOTIDE SEQUENCE [LARGE SCALE GENOMIC DNA]</scope>
    <source>
        <strain evidence="2 3">03-1</strain>
    </source>
</reference>
<dbReference type="Proteomes" id="UP000283895">
    <property type="component" value="Unassembled WGS sequence"/>
</dbReference>
<organism evidence="2 3">
    <name type="scientific">Cytospora schulzeri</name>
    <dbReference type="NCBI Taxonomy" id="448051"/>
    <lineage>
        <taxon>Eukaryota</taxon>
        <taxon>Fungi</taxon>
        <taxon>Dikarya</taxon>
        <taxon>Ascomycota</taxon>
        <taxon>Pezizomycotina</taxon>
        <taxon>Sordariomycetes</taxon>
        <taxon>Sordariomycetidae</taxon>
        <taxon>Diaporthales</taxon>
        <taxon>Cytosporaceae</taxon>
        <taxon>Cytospora</taxon>
    </lineage>
</organism>
<feature type="compositionally biased region" description="Polar residues" evidence="1">
    <location>
        <begin position="27"/>
        <end position="48"/>
    </location>
</feature>